<evidence type="ECO:0000313" key="9">
    <source>
        <dbReference type="Proteomes" id="UP000628442"/>
    </source>
</evidence>
<gene>
    <name evidence="6" type="primary">modC</name>
    <name evidence="7" type="ORF">EYF70_19425</name>
    <name evidence="6" type="ORF">GCM10007387_43340</name>
</gene>
<keyword evidence="2" id="KW-1003">Cell membrane</keyword>
<dbReference type="PANTHER" id="PTHR42781:SF4">
    <property type="entry name" value="SPERMIDINE_PUTRESCINE IMPORT ATP-BINDING PROTEIN POTA"/>
    <property type="match status" value="1"/>
</dbReference>
<dbReference type="GO" id="GO:0005524">
    <property type="term" value="F:ATP binding"/>
    <property type="evidence" value="ECO:0007669"/>
    <property type="project" value="UniProtKB-KW"/>
</dbReference>
<evidence type="ECO:0000313" key="7">
    <source>
        <dbReference type="EMBL" id="QBI02777.1"/>
    </source>
</evidence>
<keyword evidence="4 6" id="KW-0067">ATP-binding</keyword>
<dbReference type="GO" id="GO:0016887">
    <property type="term" value="F:ATP hydrolysis activity"/>
    <property type="evidence" value="ECO:0007669"/>
    <property type="project" value="InterPro"/>
</dbReference>
<reference evidence="7 8" key="2">
    <citation type="submission" date="2019-02" db="EMBL/GenBank/DDBJ databases">
        <title>Draft Genome Sequences of Six Type Strains of the Genus Massilia.</title>
        <authorList>
            <person name="Miess H."/>
            <person name="Frediansyhah A."/>
            <person name="Gross H."/>
        </authorList>
    </citation>
    <scope>NUCLEOTIDE SEQUENCE [LARGE SCALE GENOMIC DNA]</scope>
    <source>
        <strain evidence="7 8">DSM 17472</strain>
    </source>
</reference>
<dbReference type="EMBL" id="CP036401">
    <property type="protein sequence ID" value="QBI02777.1"/>
    <property type="molecule type" value="Genomic_DNA"/>
</dbReference>
<accession>A0A411X1A6</accession>
<dbReference type="SUPFAM" id="SSF52540">
    <property type="entry name" value="P-loop containing nucleoside triphosphate hydrolases"/>
    <property type="match status" value="1"/>
</dbReference>
<dbReference type="SMART" id="SM00382">
    <property type="entry name" value="AAA"/>
    <property type="match status" value="1"/>
</dbReference>
<dbReference type="InterPro" id="IPR017871">
    <property type="entry name" value="ABC_transporter-like_CS"/>
</dbReference>
<dbReference type="OrthoDB" id="5298774at2"/>
<reference evidence="6" key="3">
    <citation type="submission" date="2022-12" db="EMBL/GenBank/DDBJ databases">
        <authorList>
            <person name="Sun Q."/>
            <person name="Kim S."/>
        </authorList>
    </citation>
    <scope>NUCLEOTIDE SEQUENCE</scope>
    <source>
        <strain evidence="6">KCTC 12343</strain>
    </source>
</reference>
<dbReference type="InterPro" id="IPR003439">
    <property type="entry name" value="ABC_transporter-like_ATP-bd"/>
</dbReference>
<evidence type="ECO:0000313" key="6">
    <source>
        <dbReference type="EMBL" id="GGY56213.1"/>
    </source>
</evidence>
<keyword evidence="8" id="KW-1185">Reference proteome</keyword>
<evidence type="ECO:0000256" key="1">
    <source>
        <dbReference type="ARBA" id="ARBA00022448"/>
    </source>
</evidence>
<dbReference type="RefSeq" id="WP_131146888.1">
    <property type="nucleotide sequence ID" value="NZ_BMWV01000011.1"/>
</dbReference>
<protein>
    <submittedName>
        <fullName evidence="6">ABC transporter ATP-binding protein</fullName>
    </submittedName>
    <submittedName>
        <fullName evidence="7">ATP-binding cassette domain-containing protein</fullName>
    </submittedName>
</protein>
<dbReference type="Proteomes" id="UP000628442">
    <property type="component" value="Unassembled WGS sequence"/>
</dbReference>
<evidence type="ECO:0000256" key="2">
    <source>
        <dbReference type="ARBA" id="ARBA00022475"/>
    </source>
</evidence>
<dbReference type="AlphaFoldDB" id="A0A411X1A6"/>
<dbReference type="PROSITE" id="PS50893">
    <property type="entry name" value="ABC_TRANSPORTER_2"/>
    <property type="match status" value="1"/>
</dbReference>
<dbReference type="Gene3D" id="3.40.50.300">
    <property type="entry name" value="P-loop containing nucleotide triphosphate hydrolases"/>
    <property type="match status" value="1"/>
</dbReference>
<keyword evidence="1" id="KW-0813">Transport</keyword>
<dbReference type="PROSITE" id="PS00211">
    <property type="entry name" value="ABC_TRANSPORTER_1"/>
    <property type="match status" value="1"/>
</dbReference>
<keyword evidence="3" id="KW-0547">Nucleotide-binding</keyword>
<sequence>MIRVHIDTTLRAGNRTFRLDARFTSDSQRVVIYGASGAGKSQMLKAVAGLVRPDAGHVELAGRVLFDSANGIDVPPQRRNVGYLFQDYALFPHLNVRQNIAFGLRRGLFNPPRNADGAAIAYWLEAFGLAPVALQLPDQLSGGQRQRVALARALIAEPAALLLDEPFAALDPALRIRMRAELDALQRRLDIPMLMITHDPDDAVAFGGHVLTMADGAILPEVAANITMKEAP</sequence>
<feature type="domain" description="ABC transporter" evidence="5">
    <location>
        <begin position="2"/>
        <end position="231"/>
    </location>
</feature>
<dbReference type="Proteomes" id="UP000292307">
    <property type="component" value="Chromosome"/>
</dbReference>
<keyword evidence="2" id="KW-0472">Membrane</keyword>
<organism evidence="6 9">
    <name type="scientific">Pseudoduganella albidiflava</name>
    <dbReference type="NCBI Taxonomy" id="321983"/>
    <lineage>
        <taxon>Bacteria</taxon>
        <taxon>Pseudomonadati</taxon>
        <taxon>Pseudomonadota</taxon>
        <taxon>Betaproteobacteria</taxon>
        <taxon>Burkholderiales</taxon>
        <taxon>Oxalobacteraceae</taxon>
        <taxon>Telluria group</taxon>
        <taxon>Pseudoduganella</taxon>
    </lineage>
</organism>
<dbReference type="InterPro" id="IPR027417">
    <property type="entry name" value="P-loop_NTPase"/>
</dbReference>
<reference evidence="6" key="1">
    <citation type="journal article" date="2014" name="Int. J. Syst. Evol. Microbiol.">
        <title>Complete genome sequence of Corynebacterium casei LMG S-19264T (=DSM 44701T), isolated from a smear-ripened cheese.</title>
        <authorList>
            <consortium name="US DOE Joint Genome Institute (JGI-PGF)"/>
            <person name="Walter F."/>
            <person name="Albersmeier A."/>
            <person name="Kalinowski J."/>
            <person name="Ruckert C."/>
        </authorList>
    </citation>
    <scope>NUCLEOTIDE SEQUENCE</scope>
    <source>
        <strain evidence="6">KCTC 12343</strain>
    </source>
</reference>
<dbReference type="PANTHER" id="PTHR42781">
    <property type="entry name" value="SPERMIDINE/PUTRESCINE IMPORT ATP-BINDING PROTEIN POTA"/>
    <property type="match status" value="1"/>
</dbReference>
<dbReference type="Pfam" id="PF00005">
    <property type="entry name" value="ABC_tran"/>
    <property type="match status" value="1"/>
</dbReference>
<dbReference type="InterPro" id="IPR003593">
    <property type="entry name" value="AAA+_ATPase"/>
</dbReference>
<evidence type="ECO:0000313" key="8">
    <source>
        <dbReference type="Proteomes" id="UP000292307"/>
    </source>
</evidence>
<evidence type="ECO:0000256" key="4">
    <source>
        <dbReference type="ARBA" id="ARBA00022840"/>
    </source>
</evidence>
<evidence type="ECO:0000256" key="3">
    <source>
        <dbReference type="ARBA" id="ARBA00022741"/>
    </source>
</evidence>
<evidence type="ECO:0000259" key="5">
    <source>
        <dbReference type="PROSITE" id="PS50893"/>
    </source>
</evidence>
<dbReference type="InterPro" id="IPR050093">
    <property type="entry name" value="ABC_SmlMolc_Importer"/>
</dbReference>
<dbReference type="EMBL" id="BMWV01000011">
    <property type="protein sequence ID" value="GGY56213.1"/>
    <property type="molecule type" value="Genomic_DNA"/>
</dbReference>
<proteinExistence type="predicted"/>
<name>A0A411X1A6_9BURK</name>